<dbReference type="Pfam" id="PF07654">
    <property type="entry name" value="C1-set"/>
    <property type="match status" value="1"/>
</dbReference>
<keyword evidence="8" id="KW-1015">Disulfide bond</keyword>
<keyword evidence="16" id="KW-1185">Reference proteome</keyword>
<dbReference type="InterPro" id="IPR013783">
    <property type="entry name" value="Ig-like_fold"/>
</dbReference>
<keyword evidence="3 12" id="KW-0812">Transmembrane</keyword>
<dbReference type="InterPro" id="IPR003006">
    <property type="entry name" value="Ig/MHC_CS"/>
</dbReference>
<dbReference type="SMART" id="SM00407">
    <property type="entry name" value="IGc1"/>
    <property type="match status" value="1"/>
</dbReference>
<evidence type="ECO:0000256" key="10">
    <source>
        <dbReference type="ARBA" id="ARBA00023182"/>
    </source>
</evidence>
<name>A0A8C7VAJ2_9TELE</name>
<evidence type="ECO:0000256" key="13">
    <source>
        <dbReference type="SAM" id="SignalP"/>
    </source>
</evidence>
<evidence type="ECO:0000313" key="15">
    <source>
        <dbReference type="Ensembl" id="ENSOSIP00000000112.1"/>
    </source>
</evidence>
<feature type="chain" id="PRO_5034772128" description="Ig-like domain-containing protein" evidence="13">
    <location>
        <begin position="18"/>
        <end position="243"/>
    </location>
</feature>
<keyword evidence="7 12" id="KW-0472">Membrane</keyword>
<dbReference type="PANTHER" id="PTHR19944:SF105">
    <property type="entry name" value="RLA CLASS II HISTOCOMPATIBILITY ANTIGEN, DP ALPHA-1 CHAIN"/>
    <property type="match status" value="1"/>
</dbReference>
<dbReference type="GO" id="GO:0042613">
    <property type="term" value="C:MHC class II protein complex"/>
    <property type="evidence" value="ECO:0007669"/>
    <property type="project" value="UniProtKB-KW"/>
</dbReference>
<dbReference type="InterPro" id="IPR007110">
    <property type="entry name" value="Ig-like_dom"/>
</dbReference>
<protein>
    <recommendedName>
        <fullName evidence="14">Ig-like domain-containing protein</fullName>
    </recommendedName>
</protein>
<keyword evidence="9" id="KW-0325">Glycoprotein</keyword>
<sequence length="243" mass="27597">MLFYLKSFLIFNSFAVSFQFEHEISYFIGCFAEGSTEVLLEFDSEEVLYVDFEKEAVVFTGPSFFKANLSERIQGLTTYKNGKKNRIWCQLADQYFTAETEKRDPPGEVFLYTSAEVQPGVENTIICFVNGFYPPSIKVSWTKNGNPVSEGVSLSRYYPNKDQTFHQFFTLSFTPSWTDVYSCTVEHPALESPKTVLWEPEFHHQHPNLDVFLAASLGLGVLGFAVGTCLIIIALKRSECFGL</sequence>
<dbReference type="Ensembl" id="ENSOSIT00000000124.1">
    <property type="protein sequence ID" value="ENSOSIP00000000112.1"/>
    <property type="gene ID" value="ENSOSIG00000000092.1"/>
</dbReference>
<dbReference type="GO" id="GO:0002504">
    <property type="term" value="P:antigen processing and presentation of peptide or polysaccharide antigen via MHC class II"/>
    <property type="evidence" value="ECO:0007669"/>
    <property type="project" value="UniProtKB-KW"/>
</dbReference>
<feature type="domain" description="Ig-like" evidence="14">
    <location>
        <begin position="105"/>
        <end position="197"/>
    </location>
</feature>
<evidence type="ECO:0000256" key="9">
    <source>
        <dbReference type="ARBA" id="ARBA00023180"/>
    </source>
</evidence>
<evidence type="ECO:0000256" key="2">
    <source>
        <dbReference type="ARBA" id="ARBA00007394"/>
    </source>
</evidence>
<comment type="similarity">
    <text evidence="2">Belongs to the MHC class II family.</text>
</comment>
<comment type="subcellular location">
    <subcellularLocation>
        <location evidence="1">Membrane</location>
        <topology evidence="1">Single-pass type I membrane protein</topology>
    </subcellularLocation>
</comment>
<dbReference type="Pfam" id="PF00993">
    <property type="entry name" value="MHC_II_alpha"/>
    <property type="match status" value="1"/>
</dbReference>
<dbReference type="Gene3D" id="3.10.320.10">
    <property type="entry name" value="Class II Histocompatibility Antigen, M Beta Chain, Chain B, domain 1"/>
    <property type="match status" value="1"/>
</dbReference>
<evidence type="ECO:0000256" key="5">
    <source>
        <dbReference type="ARBA" id="ARBA00022989"/>
    </source>
</evidence>
<keyword evidence="6" id="KW-1064">Adaptive immunity</keyword>
<feature type="transmembrane region" description="Helical" evidence="12">
    <location>
        <begin position="211"/>
        <end position="235"/>
    </location>
</feature>
<dbReference type="PROSITE" id="PS50835">
    <property type="entry name" value="IG_LIKE"/>
    <property type="match status" value="1"/>
</dbReference>
<dbReference type="SUPFAM" id="SSF54452">
    <property type="entry name" value="MHC antigen-recognition domain"/>
    <property type="match status" value="1"/>
</dbReference>
<dbReference type="SMART" id="SM00920">
    <property type="entry name" value="MHC_II_alpha"/>
    <property type="match status" value="1"/>
</dbReference>
<evidence type="ECO:0000256" key="12">
    <source>
        <dbReference type="SAM" id="Phobius"/>
    </source>
</evidence>
<dbReference type="SUPFAM" id="SSF48726">
    <property type="entry name" value="Immunoglobulin"/>
    <property type="match status" value="1"/>
</dbReference>
<dbReference type="Proteomes" id="UP000694383">
    <property type="component" value="Unplaced"/>
</dbReference>
<organism evidence="15 16">
    <name type="scientific">Oryzias sinensis</name>
    <name type="common">Chinese medaka</name>
    <dbReference type="NCBI Taxonomy" id="183150"/>
    <lineage>
        <taxon>Eukaryota</taxon>
        <taxon>Metazoa</taxon>
        <taxon>Chordata</taxon>
        <taxon>Craniata</taxon>
        <taxon>Vertebrata</taxon>
        <taxon>Euteleostomi</taxon>
        <taxon>Actinopterygii</taxon>
        <taxon>Neopterygii</taxon>
        <taxon>Teleostei</taxon>
        <taxon>Neoteleostei</taxon>
        <taxon>Acanthomorphata</taxon>
        <taxon>Ovalentaria</taxon>
        <taxon>Atherinomorphae</taxon>
        <taxon>Beloniformes</taxon>
        <taxon>Adrianichthyidae</taxon>
        <taxon>Oryziinae</taxon>
        <taxon>Oryzias</taxon>
    </lineage>
</organism>
<reference evidence="15" key="2">
    <citation type="submission" date="2025-09" db="UniProtKB">
        <authorList>
            <consortium name="Ensembl"/>
        </authorList>
    </citation>
    <scope>IDENTIFICATION</scope>
</reference>
<accession>A0A8C7VAJ2</accession>
<keyword evidence="4" id="KW-0391">Immunity</keyword>
<dbReference type="PANTHER" id="PTHR19944">
    <property type="entry name" value="MHC CLASS II-RELATED"/>
    <property type="match status" value="1"/>
</dbReference>
<evidence type="ECO:0000259" key="14">
    <source>
        <dbReference type="PROSITE" id="PS50835"/>
    </source>
</evidence>
<dbReference type="InterPro" id="IPR036179">
    <property type="entry name" value="Ig-like_dom_sf"/>
</dbReference>
<dbReference type="PROSITE" id="PS00290">
    <property type="entry name" value="IG_MHC"/>
    <property type="match status" value="1"/>
</dbReference>
<dbReference type="AlphaFoldDB" id="A0A8C7VAJ2"/>
<keyword evidence="13" id="KW-0732">Signal</keyword>
<dbReference type="InterPro" id="IPR003597">
    <property type="entry name" value="Ig_C1-set"/>
</dbReference>
<evidence type="ECO:0000256" key="3">
    <source>
        <dbReference type="ARBA" id="ARBA00022692"/>
    </source>
</evidence>
<dbReference type="InterPro" id="IPR050160">
    <property type="entry name" value="MHC/Immunoglobulin"/>
</dbReference>
<keyword evidence="11" id="KW-0393">Immunoglobulin domain</keyword>
<dbReference type="InterPro" id="IPR011162">
    <property type="entry name" value="MHC_I/II-like_Ag-recog"/>
</dbReference>
<evidence type="ECO:0000313" key="16">
    <source>
        <dbReference type="Proteomes" id="UP000694383"/>
    </source>
</evidence>
<proteinExistence type="inferred from homology"/>
<evidence type="ECO:0000256" key="4">
    <source>
        <dbReference type="ARBA" id="ARBA00022859"/>
    </source>
</evidence>
<dbReference type="InterPro" id="IPR001003">
    <property type="entry name" value="MHC_II_a_N"/>
</dbReference>
<dbReference type="GeneTree" id="ENSGT00940000161847"/>
<evidence type="ECO:0000256" key="1">
    <source>
        <dbReference type="ARBA" id="ARBA00004479"/>
    </source>
</evidence>
<keyword evidence="10" id="KW-0491">MHC II</keyword>
<evidence type="ECO:0000256" key="11">
    <source>
        <dbReference type="ARBA" id="ARBA00023319"/>
    </source>
</evidence>
<reference evidence="15" key="1">
    <citation type="submission" date="2025-08" db="UniProtKB">
        <authorList>
            <consortium name="Ensembl"/>
        </authorList>
    </citation>
    <scope>IDENTIFICATION</scope>
</reference>
<dbReference type="GO" id="GO:0002250">
    <property type="term" value="P:adaptive immune response"/>
    <property type="evidence" value="ECO:0007669"/>
    <property type="project" value="UniProtKB-KW"/>
</dbReference>
<feature type="signal peptide" evidence="13">
    <location>
        <begin position="1"/>
        <end position="17"/>
    </location>
</feature>
<evidence type="ECO:0000256" key="7">
    <source>
        <dbReference type="ARBA" id="ARBA00023136"/>
    </source>
</evidence>
<dbReference type="InterPro" id="IPR014745">
    <property type="entry name" value="MHC_II_a/b_N"/>
</dbReference>
<dbReference type="Gene3D" id="2.60.40.10">
    <property type="entry name" value="Immunoglobulins"/>
    <property type="match status" value="1"/>
</dbReference>
<evidence type="ECO:0000256" key="8">
    <source>
        <dbReference type="ARBA" id="ARBA00023157"/>
    </source>
</evidence>
<keyword evidence="5 12" id="KW-1133">Transmembrane helix</keyword>
<evidence type="ECO:0000256" key="6">
    <source>
        <dbReference type="ARBA" id="ARBA00023130"/>
    </source>
</evidence>